<feature type="transmembrane region" description="Helical" evidence="1">
    <location>
        <begin position="204"/>
        <end position="222"/>
    </location>
</feature>
<gene>
    <name evidence="2" type="ORF">BASA50_005925</name>
</gene>
<dbReference type="PANTHER" id="PTHR32251">
    <property type="entry name" value="3-OXO-5-ALPHA-STEROID 4-DEHYDROGENASE"/>
    <property type="match status" value="1"/>
</dbReference>
<evidence type="ECO:0008006" key="4">
    <source>
        <dbReference type="Google" id="ProtNLM"/>
    </source>
</evidence>
<accession>A0ABQ8FBC8</accession>
<evidence type="ECO:0000256" key="1">
    <source>
        <dbReference type="SAM" id="Phobius"/>
    </source>
</evidence>
<feature type="transmembrane region" description="Helical" evidence="1">
    <location>
        <begin position="156"/>
        <end position="175"/>
    </location>
</feature>
<feature type="transmembrane region" description="Helical" evidence="1">
    <location>
        <begin position="122"/>
        <end position="144"/>
    </location>
</feature>
<dbReference type="InterPro" id="IPR010721">
    <property type="entry name" value="UstE-like"/>
</dbReference>
<organism evidence="2 3">
    <name type="scientific">Batrachochytrium salamandrivorans</name>
    <dbReference type="NCBI Taxonomy" id="1357716"/>
    <lineage>
        <taxon>Eukaryota</taxon>
        <taxon>Fungi</taxon>
        <taxon>Fungi incertae sedis</taxon>
        <taxon>Chytridiomycota</taxon>
        <taxon>Chytridiomycota incertae sedis</taxon>
        <taxon>Chytridiomycetes</taxon>
        <taxon>Rhizophydiales</taxon>
        <taxon>Rhizophydiales incertae sedis</taxon>
        <taxon>Batrachochytrium</taxon>
    </lineage>
</organism>
<keyword evidence="1" id="KW-1133">Transmembrane helix</keyword>
<feature type="transmembrane region" description="Helical" evidence="1">
    <location>
        <begin position="228"/>
        <end position="250"/>
    </location>
</feature>
<evidence type="ECO:0000313" key="3">
    <source>
        <dbReference type="Proteomes" id="UP001648503"/>
    </source>
</evidence>
<dbReference type="Gene3D" id="1.20.120.1630">
    <property type="match status" value="1"/>
</dbReference>
<comment type="caution">
    <text evidence="2">The sequence shown here is derived from an EMBL/GenBank/DDBJ whole genome shotgun (WGS) entry which is preliminary data.</text>
</comment>
<dbReference type="EMBL" id="JAFCIX010000311">
    <property type="protein sequence ID" value="KAH6595282.1"/>
    <property type="molecule type" value="Genomic_DNA"/>
</dbReference>
<proteinExistence type="predicted"/>
<dbReference type="Proteomes" id="UP001648503">
    <property type="component" value="Unassembled WGS sequence"/>
</dbReference>
<protein>
    <recommendedName>
        <fullName evidence="4">Steroid 5-alpha reductase C-terminal domain-containing protein</fullName>
    </recommendedName>
</protein>
<dbReference type="Pfam" id="PF06966">
    <property type="entry name" value="DUF1295"/>
    <property type="match status" value="1"/>
</dbReference>
<keyword evidence="1" id="KW-0472">Membrane</keyword>
<sequence length="299" mass="34042">MGVEIPLVQHSRYHIPPSTGHSLIVTFSVAFGIQLLAYIVSSVLKTERLYDLSGTLTYVACTLVALLWRQRVEPLSALGFRQILCASCVLLWSLRLGFFLYKRVLKVEDKRFDKFKITPLAFIIPFFIQAVWIFVTALPVWVILSNPCSTQTVWDWPDILGGILWVMGFAIEIIADETKASFKKSHPHDFVTTGIWAYSRYANYFGEITLWVGMFIMCISGFTQTWQWVTIISPIFVFCLIVFVSGIPILEASSQRRYGDRADYQIYVARTSTLFPWPPRKAAIASSSVSDRTIQIISQ</sequence>
<name>A0ABQ8FBC8_9FUNG</name>
<keyword evidence="3" id="KW-1185">Reference proteome</keyword>
<dbReference type="PANTHER" id="PTHR32251:SF17">
    <property type="entry name" value="STEROID 5-ALPHA REDUCTASE C-TERMINAL DOMAIN-CONTAINING PROTEIN"/>
    <property type="match status" value="1"/>
</dbReference>
<feature type="transmembrane region" description="Helical" evidence="1">
    <location>
        <begin position="20"/>
        <end position="40"/>
    </location>
</feature>
<feature type="transmembrane region" description="Helical" evidence="1">
    <location>
        <begin position="80"/>
        <end position="101"/>
    </location>
</feature>
<evidence type="ECO:0000313" key="2">
    <source>
        <dbReference type="EMBL" id="KAH6595282.1"/>
    </source>
</evidence>
<dbReference type="PROSITE" id="PS50244">
    <property type="entry name" value="S5A_REDUCTASE"/>
    <property type="match status" value="1"/>
</dbReference>
<feature type="transmembrane region" description="Helical" evidence="1">
    <location>
        <begin position="49"/>
        <end position="68"/>
    </location>
</feature>
<keyword evidence="1" id="KW-0812">Transmembrane</keyword>
<reference evidence="2 3" key="1">
    <citation type="submission" date="2021-02" db="EMBL/GenBank/DDBJ databases">
        <title>Variation within the Batrachochytrium salamandrivorans European outbreak.</title>
        <authorList>
            <person name="Kelly M."/>
            <person name="Pasmans F."/>
            <person name="Shea T.P."/>
            <person name="Munoz J.F."/>
            <person name="Carranza S."/>
            <person name="Cuomo C.A."/>
            <person name="Martel A."/>
        </authorList>
    </citation>
    <scope>NUCLEOTIDE SEQUENCE [LARGE SCALE GENOMIC DNA]</scope>
    <source>
        <strain evidence="2 3">AMFP18/2</strain>
    </source>
</reference>